<keyword evidence="9" id="KW-0472">Membrane</keyword>
<evidence type="ECO:0000313" key="12">
    <source>
        <dbReference type="EMBL" id="RXW32673.1"/>
    </source>
</evidence>
<dbReference type="OrthoDB" id="227596at2"/>
<keyword evidence="9" id="KW-0812">Transmembrane</keyword>
<evidence type="ECO:0000256" key="1">
    <source>
        <dbReference type="ARBA" id="ARBA00000085"/>
    </source>
</evidence>
<feature type="transmembrane region" description="Helical" evidence="9">
    <location>
        <begin position="114"/>
        <end position="131"/>
    </location>
</feature>
<evidence type="ECO:0000256" key="4">
    <source>
        <dbReference type="ARBA" id="ARBA00022679"/>
    </source>
</evidence>
<dbReference type="Gene3D" id="3.30.565.10">
    <property type="entry name" value="Histidine kinase-like ATPase, C-terminal domain"/>
    <property type="match status" value="1"/>
</dbReference>
<dbReference type="InterPro" id="IPR003594">
    <property type="entry name" value="HATPase_dom"/>
</dbReference>
<feature type="domain" description="Histidine kinase/HSP90-like ATPase" evidence="10">
    <location>
        <begin position="304"/>
        <end position="387"/>
    </location>
</feature>
<evidence type="ECO:0000256" key="2">
    <source>
        <dbReference type="ARBA" id="ARBA00012438"/>
    </source>
</evidence>
<keyword evidence="6 12" id="KW-0418">Kinase</keyword>
<dbReference type="Proteomes" id="UP000290624">
    <property type="component" value="Unassembled WGS sequence"/>
</dbReference>
<dbReference type="RefSeq" id="WP_129458287.1">
    <property type="nucleotide sequence ID" value="NZ_PPCV01000003.1"/>
</dbReference>
<dbReference type="GO" id="GO:0005524">
    <property type="term" value="F:ATP binding"/>
    <property type="evidence" value="ECO:0007669"/>
    <property type="project" value="UniProtKB-KW"/>
</dbReference>
<protein>
    <recommendedName>
        <fullName evidence="2">histidine kinase</fullName>
        <ecNumber evidence="2">2.7.13.3</ecNumber>
    </recommendedName>
</protein>
<evidence type="ECO:0000256" key="3">
    <source>
        <dbReference type="ARBA" id="ARBA00022553"/>
    </source>
</evidence>
<keyword evidence="9" id="KW-1133">Transmembrane helix</keyword>
<reference evidence="12 13" key="1">
    <citation type="submission" date="2018-01" db="EMBL/GenBank/DDBJ databases">
        <title>Lactibacter flavus gen. nov., sp. nov., a novel bacterium of the family Propionibacteriaceae isolated from raw milk and dairy products.</title>
        <authorList>
            <person name="Wenning M."/>
            <person name="Breitenwieser F."/>
            <person name="Huptas C."/>
            <person name="von Neubeck M."/>
            <person name="Busse H.-J."/>
            <person name="Scherer S."/>
        </authorList>
    </citation>
    <scope>NUCLEOTIDE SEQUENCE [LARGE SCALE GENOMIC DNA]</scope>
    <source>
        <strain evidence="12 13">VG341</strain>
    </source>
</reference>
<keyword evidence="7" id="KW-0067">ATP-binding</keyword>
<dbReference type="Gene3D" id="1.20.5.1930">
    <property type="match status" value="1"/>
</dbReference>
<dbReference type="InterPro" id="IPR050482">
    <property type="entry name" value="Sensor_HK_TwoCompSys"/>
</dbReference>
<keyword evidence="8" id="KW-0902">Two-component regulatory system</keyword>
<feature type="transmembrane region" description="Helical" evidence="9">
    <location>
        <begin position="51"/>
        <end position="69"/>
    </location>
</feature>
<evidence type="ECO:0000259" key="10">
    <source>
        <dbReference type="Pfam" id="PF02518"/>
    </source>
</evidence>
<dbReference type="PANTHER" id="PTHR24421:SF10">
    <property type="entry name" value="NITRATE_NITRITE SENSOR PROTEIN NARQ"/>
    <property type="match status" value="1"/>
</dbReference>
<keyword evidence="3" id="KW-0597">Phosphoprotein</keyword>
<dbReference type="PANTHER" id="PTHR24421">
    <property type="entry name" value="NITRATE/NITRITE SENSOR PROTEIN NARX-RELATED"/>
    <property type="match status" value="1"/>
</dbReference>
<dbReference type="GO" id="GO:0046983">
    <property type="term" value="F:protein dimerization activity"/>
    <property type="evidence" value="ECO:0007669"/>
    <property type="project" value="InterPro"/>
</dbReference>
<accession>A0A4Q2EHW6</accession>
<feature type="domain" description="Signal transduction histidine kinase subgroup 3 dimerisation and phosphoacceptor" evidence="11">
    <location>
        <begin position="185"/>
        <end position="249"/>
    </location>
</feature>
<dbReference type="AlphaFoldDB" id="A0A4Q2EHW6"/>
<dbReference type="EMBL" id="PPCV01000003">
    <property type="protein sequence ID" value="RXW32673.1"/>
    <property type="molecule type" value="Genomic_DNA"/>
</dbReference>
<dbReference type="EC" id="2.7.13.3" evidence="2"/>
<dbReference type="SUPFAM" id="SSF55874">
    <property type="entry name" value="ATPase domain of HSP90 chaperone/DNA topoisomerase II/histidine kinase"/>
    <property type="match status" value="1"/>
</dbReference>
<keyword evidence="4" id="KW-0808">Transferase</keyword>
<gene>
    <name evidence="12" type="ORF">C1706_05870</name>
</gene>
<dbReference type="Pfam" id="PF02518">
    <property type="entry name" value="HATPase_c"/>
    <property type="match status" value="1"/>
</dbReference>
<evidence type="ECO:0000259" key="11">
    <source>
        <dbReference type="Pfam" id="PF07730"/>
    </source>
</evidence>
<feature type="transmembrane region" description="Helical" evidence="9">
    <location>
        <begin position="81"/>
        <end position="107"/>
    </location>
</feature>
<dbReference type="InterPro" id="IPR036890">
    <property type="entry name" value="HATPase_C_sf"/>
</dbReference>
<dbReference type="Pfam" id="PF07730">
    <property type="entry name" value="HisKA_3"/>
    <property type="match status" value="1"/>
</dbReference>
<keyword evidence="5" id="KW-0547">Nucleotide-binding</keyword>
<dbReference type="GO" id="GO:0000155">
    <property type="term" value="F:phosphorelay sensor kinase activity"/>
    <property type="evidence" value="ECO:0007669"/>
    <property type="project" value="InterPro"/>
</dbReference>
<evidence type="ECO:0000256" key="8">
    <source>
        <dbReference type="ARBA" id="ARBA00023012"/>
    </source>
</evidence>
<name>A0A4Q2EHW6_9ACTN</name>
<dbReference type="GO" id="GO:0016020">
    <property type="term" value="C:membrane"/>
    <property type="evidence" value="ECO:0007669"/>
    <property type="project" value="InterPro"/>
</dbReference>
<dbReference type="InterPro" id="IPR011712">
    <property type="entry name" value="Sig_transdc_His_kin_sub3_dim/P"/>
</dbReference>
<comment type="caution">
    <text evidence="12">The sequence shown here is derived from an EMBL/GenBank/DDBJ whole genome shotgun (WGS) entry which is preliminary data.</text>
</comment>
<feature type="transmembrane region" description="Helical" evidence="9">
    <location>
        <begin position="143"/>
        <end position="163"/>
    </location>
</feature>
<evidence type="ECO:0000256" key="6">
    <source>
        <dbReference type="ARBA" id="ARBA00022777"/>
    </source>
</evidence>
<comment type="catalytic activity">
    <reaction evidence="1">
        <text>ATP + protein L-histidine = ADP + protein N-phospho-L-histidine.</text>
        <dbReference type="EC" id="2.7.13.3"/>
    </reaction>
</comment>
<organism evidence="12 13">
    <name type="scientific">Propioniciclava flava</name>
    <dbReference type="NCBI Taxonomy" id="2072026"/>
    <lineage>
        <taxon>Bacteria</taxon>
        <taxon>Bacillati</taxon>
        <taxon>Actinomycetota</taxon>
        <taxon>Actinomycetes</taxon>
        <taxon>Propionibacteriales</taxon>
        <taxon>Propionibacteriaceae</taxon>
        <taxon>Propioniciclava</taxon>
    </lineage>
</organism>
<feature type="transmembrane region" description="Helical" evidence="9">
    <location>
        <begin position="12"/>
        <end position="30"/>
    </location>
</feature>
<evidence type="ECO:0000256" key="7">
    <source>
        <dbReference type="ARBA" id="ARBA00022840"/>
    </source>
</evidence>
<sequence>MSRRVGPWIGHVVAGMASAASLIGAARLGTRGMVGPRGRLGPMMLEPLDPRLGVAALIVAVSIVAMRRWPRVAYDVAALALLGYGVVGGPAGGLYLPTVVITSLLVGRLGLRDAAVYLVAVPVVVGGAGLTSKELLADDLRSWWLLISGIVWALLPALGVAVLDSRKRAARREHEDALERAAANERLRLAREIHDVVGHSLSMISLQSGVALRVLDNDPAQVRASLEAIRGASKDALTELRHTLGVFRGDGVRSDVDDAPRTPTPTIPALGRLVDEVSAGGVRVTLAPLPDASGIGAAEQAVTFRIVQEALTNAVRHAPGQPVSVGVRREPDSLIITVENALPTGDPAPVVEGGGLWGMRERVSALGGTLVVQRRPASFVVTATLPAARKDA</sequence>
<evidence type="ECO:0000313" key="13">
    <source>
        <dbReference type="Proteomes" id="UP000290624"/>
    </source>
</evidence>
<proteinExistence type="predicted"/>
<evidence type="ECO:0000256" key="5">
    <source>
        <dbReference type="ARBA" id="ARBA00022741"/>
    </source>
</evidence>
<keyword evidence="13" id="KW-1185">Reference proteome</keyword>
<evidence type="ECO:0000256" key="9">
    <source>
        <dbReference type="SAM" id="Phobius"/>
    </source>
</evidence>
<dbReference type="CDD" id="cd16917">
    <property type="entry name" value="HATPase_UhpB-NarQ-NarX-like"/>
    <property type="match status" value="1"/>
</dbReference>